<protein>
    <recommendedName>
        <fullName evidence="4">DUF2975 domain-containing protein</fullName>
    </recommendedName>
</protein>
<dbReference type="RefSeq" id="WP_076629307.1">
    <property type="nucleotide sequence ID" value="NZ_CP019312.1"/>
</dbReference>
<keyword evidence="1" id="KW-0472">Membrane</keyword>
<keyword evidence="1" id="KW-0812">Transmembrane</keyword>
<reference evidence="2 3" key="1">
    <citation type="submission" date="2017-01" db="EMBL/GenBank/DDBJ databases">
        <title>Complete genome of Tateyamaria omphalii DOK1-4 isolated from seawater in Dokdo.</title>
        <authorList>
            <person name="Kim J.H."/>
            <person name="Chi W.-J."/>
        </authorList>
    </citation>
    <scope>NUCLEOTIDE SEQUENCE [LARGE SCALE GENOMIC DNA]</scope>
    <source>
        <strain evidence="2 3">DOK1-4</strain>
    </source>
</reference>
<dbReference type="EMBL" id="CP019312">
    <property type="protein sequence ID" value="APX12884.1"/>
    <property type="molecule type" value="Genomic_DNA"/>
</dbReference>
<organism evidence="2 3">
    <name type="scientific">Tateyamaria omphalii</name>
    <dbReference type="NCBI Taxonomy" id="299262"/>
    <lineage>
        <taxon>Bacteria</taxon>
        <taxon>Pseudomonadati</taxon>
        <taxon>Pseudomonadota</taxon>
        <taxon>Alphaproteobacteria</taxon>
        <taxon>Rhodobacterales</taxon>
        <taxon>Roseobacteraceae</taxon>
        <taxon>Tateyamaria</taxon>
    </lineage>
</organism>
<evidence type="ECO:0000313" key="3">
    <source>
        <dbReference type="Proteomes" id="UP000186336"/>
    </source>
</evidence>
<dbReference type="OrthoDB" id="7849390at2"/>
<gene>
    <name evidence="2" type="ORF">BWR18_15215</name>
</gene>
<accession>A0A1P8MXT8</accession>
<feature type="transmembrane region" description="Helical" evidence="1">
    <location>
        <begin position="12"/>
        <end position="37"/>
    </location>
</feature>
<dbReference type="AlphaFoldDB" id="A0A1P8MXT8"/>
<dbReference type="KEGG" id="tom:BWR18_15215"/>
<keyword evidence="3" id="KW-1185">Reference proteome</keyword>
<evidence type="ECO:0000256" key="1">
    <source>
        <dbReference type="SAM" id="Phobius"/>
    </source>
</evidence>
<evidence type="ECO:0008006" key="4">
    <source>
        <dbReference type="Google" id="ProtNLM"/>
    </source>
</evidence>
<feature type="transmembrane region" description="Helical" evidence="1">
    <location>
        <begin position="109"/>
        <end position="129"/>
    </location>
</feature>
<feature type="transmembrane region" description="Helical" evidence="1">
    <location>
        <begin position="141"/>
        <end position="162"/>
    </location>
</feature>
<dbReference type="Proteomes" id="UP000186336">
    <property type="component" value="Chromosome"/>
</dbReference>
<name>A0A1P8MXT8_9RHOB</name>
<evidence type="ECO:0000313" key="2">
    <source>
        <dbReference type="EMBL" id="APX12884.1"/>
    </source>
</evidence>
<sequence>MQETLIAKRARQFEWATIGLLVVLALAAIIAIADGGLSVADLRDDYDIKNFPDTPTLWAITLWRVIEIASYILLLWVLWSVRGWLAACANGDTFQLDTARRVLRIGQGLLALAVVEILGNTIIILAVTWNNPAGERTLSIALDGSGLFTLLAAALLTLFGYIQSEAARLMAENREFI</sequence>
<proteinExistence type="predicted"/>
<feature type="transmembrane region" description="Helical" evidence="1">
    <location>
        <begin position="57"/>
        <end position="79"/>
    </location>
</feature>
<keyword evidence="1" id="KW-1133">Transmembrane helix</keyword>
<dbReference type="STRING" id="299262.BWR18_15215"/>